<evidence type="ECO:0000256" key="7">
    <source>
        <dbReference type="ARBA" id="ARBA00022723"/>
    </source>
</evidence>
<dbReference type="EMBL" id="JACFXV010000043">
    <property type="protein sequence ID" value="MBA5776872.1"/>
    <property type="molecule type" value="Genomic_DNA"/>
</dbReference>
<evidence type="ECO:0000259" key="16">
    <source>
        <dbReference type="PROSITE" id="PS51747"/>
    </source>
</evidence>
<accession>A0A839AD84</accession>
<feature type="active site" description="Proton donor" evidence="13">
    <location>
        <position position="68"/>
    </location>
</feature>
<keyword evidence="18" id="KW-1185">Reference proteome</keyword>
<dbReference type="Gene3D" id="3.40.430.10">
    <property type="entry name" value="Dihydrofolate Reductase, subunit A"/>
    <property type="match status" value="1"/>
</dbReference>
<dbReference type="NCBIfam" id="TIGR00326">
    <property type="entry name" value="eubact_ribD"/>
    <property type="match status" value="1"/>
</dbReference>
<dbReference type="Pfam" id="PF00383">
    <property type="entry name" value="dCMP_cyt_deam_1"/>
    <property type="match status" value="1"/>
</dbReference>
<dbReference type="EC" id="1.1.1.193" evidence="12"/>
<evidence type="ECO:0000313" key="17">
    <source>
        <dbReference type="EMBL" id="MBA5776872.1"/>
    </source>
</evidence>
<dbReference type="PANTHER" id="PTHR38011:SF7">
    <property type="entry name" value="2,5-DIAMINO-6-RIBOSYLAMINO-4(3H)-PYRIMIDINONE 5'-PHOSPHATE REDUCTASE"/>
    <property type="match status" value="1"/>
</dbReference>
<keyword evidence="9 12" id="KW-0521">NADP</keyword>
<comment type="similarity">
    <text evidence="5 12">In the C-terminal section; belongs to the HTP reductase family.</text>
</comment>
<feature type="binding site" evidence="14">
    <location>
        <position position="223"/>
    </location>
    <ligand>
        <name>substrate</name>
    </ligand>
</feature>
<keyword evidence="11" id="KW-0511">Multifunctional enzyme</keyword>
<keyword evidence="12 17" id="KW-0378">Hydrolase</keyword>
<evidence type="ECO:0000313" key="18">
    <source>
        <dbReference type="Proteomes" id="UP000541109"/>
    </source>
</evidence>
<comment type="pathway">
    <text evidence="3 12">Cofactor biosynthesis; riboflavin biosynthesis; 5-amino-6-(D-ribitylamino)uracil from GTP: step 3/4.</text>
</comment>
<comment type="cofactor">
    <cofactor evidence="12 15">
        <name>Zn(2+)</name>
        <dbReference type="ChEBI" id="CHEBI:29105"/>
    </cofactor>
    <text evidence="12 15">Binds 1 zinc ion.</text>
</comment>
<dbReference type="InterPro" id="IPR002125">
    <property type="entry name" value="CMP_dCMP_dom"/>
</dbReference>
<feature type="binding site" evidence="14">
    <location>
        <position position="216"/>
    </location>
    <ligand>
        <name>NADP(+)</name>
        <dbReference type="ChEBI" id="CHEBI:58349"/>
    </ligand>
</feature>
<feature type="binding site" evidence="14">
    <location>
        <position position="200"/>
    </location>
    <ligand>
        <name>substrate</name>
    </ligand>
</feature>
<feature type="binding site" evidence="14">
    <location>
        <begin position="314"/>
        <end position="320"/>
    </location>
    <ligand>
        <name>NADP(+)</name>
        <dbReference type="ChEBI" id="CHEBI:58349"/>
    </ligand>
</feature>
<feature type="binding site" evidence="15">
    <location>
        <position position="100"/>
    </location>
    <ligand>
        <name>Zn(2+)</name>
        <dbReference type="ChEBI" id="CHEBI:29105"/>
        <note>catalytic</note>
    </ligand>
</feature>
<gene>
    <name evidence="17" type="primary">ribD</name>
    <name evidence="17" type="ORF">H2509_06985</name>
</gene>
<evidence type="ECO:0000256" key="2">
    <source>
        <dbReference type="ARBA" id="ARBA00004882"/>
    </source>
</evidence>
<dbReference type="InterPro" id="IPR016193">
    <property type="entry name" value="Cytidine_deaminase-like"/>
</dbReference>
<keyword evidence="6 12" id="KW-0686">Riboflavin biosynthesis</keyword>
<dbReference type="Pfam" id="PF01872">
    <property type="entry name" value="RibD_C"/>
    <property type="match status" value="1"/>
</dbReference>
<comment type="pathway">
    <text evidence="2 12">Cofactor biosynthesis; riboflavin biosynthesis; 5-amino-6-(D-ribitylamino)uracil from GTP: step 2/4.</text>
</comment>
<comment type="caution">
    <text evidence="17">The sequence shown here is derived from an EMBL/GenBank/DDBJ whole genome shotgun (WGS) entry which is preliminary data.</text>
</comment>
<sequence>MSDNGSGAGAKCPPDERFMAAALSLARRASGRVWPNPAVGALIVDESGDLPVIRGRGWTSPPGGPHAEAVALRNAGDAARGATCYVTLEPCSHQGRTGACSIALIEAGISRVVVALADPNPRVSGRGIAMLRDAGVEVVTGVCEDEARRHHAGFVMRMRHNRPQVLLKLAISQDGFIGRRNGGQVLITGEDVARRVHLFRAECDAICVGIGTVLSDDPELTCRLPGMSHLSPVRVVLDARADLPMNSYLARTAGEVPVWLIVSNAADYEKTDALAARGVTVIRVPQDEAGRIAPHVALRVLGQRGITRLLLEGGSRVAESFVAAGAVDEVMAYHGTATVGEGGVKPLGDHGLELLDEKGFVRLPGRRRVGGESFEYLRREEG</sequence>
<dbReference type="SUPFAM" id="SSF53597">
    <property type="entry name" value="Dihydrofolate reductase-like"/>
    <property type="match status" value="1"/>
</dbReference>
<feature type="binding site" evidence="14">
    <location>
        <position position="312"/>
    </location>
    <ligand>
        <name>substrate</name>
    </ligand>
</feature>
<dbReference type="InterPro" id="IPR024072">
    <property type="entry name" value="DHFR-like_dom_sf"/>
</dbReference>
<evidence type="ECO:0000256" key="12">
    <source>
        <dbReference type="PIRNR" id="PIRNR006769"/>
    </source>
</evidence>
<name>A0A839AD84_9HYPH</name>
<dbReference type="GO" id="GO:0009231">
    <property type="term" value="P:riboflavin biosynthetic process"/>
    <property type="evidence" value="ECO:0007669"/>
    <property type="project" value="UniProtKB-UniPathway"/>
</dbReference>
<dbReference type="InterPro" id="IPR016192">
    <property type="entry name" value="APOBEC/CMP_deaminase_Zn-bd"/>
</dbReference>
<dbReference type="Proteomes" id="UP000541109">
    <property type="component" value="Unassembled WGS sequence"/>
</dbReference>
<evidence type="ECO:0000256" key="4">
    <source>
        <dbReference type="ARBA" id="ARBA00005259"/>
    </source>
</evidence>
<dbReference type="UniPathway" id="UPA00275">
    <property type="reaction ID" value="UER00401"/>
</dbReference>
<evidence type="ECO:0000256" key="13">
    <source>
        <dbReference type="PIRSR" id="PIRSR006769-1"/>
    </source>
</evidence>
<dbReference type="InterPro" id="IPR002734">
    <property type="entry name" value="RibDG_C"/>
</dbReference>
<comment type="similarity">
    <text evidence="4 12">In the N-terminal section; belongs to the cytidine and deoxycytidylate deaminase family.</text>
</comment>
<dbReference type="PANTHER" id="PTHR38011">
    <property type="entry name" value="DIHYDROFOLATE REDUCTASE FAMILY PROTEIN (AFU_ORTHOLOGUE AFUA_8G06820)"/>
    <property type="match status" value="1"/>
</dbReference>
<evidence type="ECO:0000256" key="3">
    <source>
        <dbReference type="ARBA" id="ARBA00004910"/>
    </source>
</evidence>
<dbReference type="Gene3D" id="3.40.140.10">
    <property type="entry name" value="Cytidine Deaminase, domain 2"/>
    <property type="match status" value="1"/>
</dbReference>
<evidence type="ECO:0000256" key="15">
    <source>
        <dbReference type="PIRSR" id="PIRSR006769-3"/>
    </source>
</evidence>
<dbReference type="GO" id="GO:0008270">
    <property type="term" value="F:zinc ion binding"/>
    <property type="evidence" value="ECO:0007669"/>
    <property type="project" value="InterPro"/>
</dbReference>
<comment type="function">
    <text evidence="1 12">Converts 2,5-diamino-6-(ribosylamino)-4(3h)-pyrimidinone 5'-phosphate into 5-amino-6-(ribosylamino)-2,4(1h,3h)-pyrimidinedione 5'-phosphate.</text>
</comment>
<comment type="catalytic activity">
    <reaction evidence="12">
        <text>5-amino-6-(5-phospho-D-ribitylamino)uracil + NADP(+) = 5-amino-6-(5-phospho-D-ribosylamino)uracil + NADPH + H(+)</text>
        <dbReference type="Rhea" id="RHEA:17845"/>
        <dbReference type="ChEBI" id="CHEBI:15378"/>
        <dbReference type="ChEBI" id="CHEBI:57783"/>
        <dbReference type="ChEBI" id="CHEBI:58349"/>
        <dbReference type="ChEBI" id="CHEBI:58421"/>
        <dbReference type="ChEBI" id="CHEBI:58453"/>
        <dbReference type="EC" id="1.1.1.193"/>
    </reaction>
</comment>
<feature type="binding site" evidence="15">
    <location>
        <position position="91"/>
    </location>
    <ligand>
        <name>Zn(2+)</name>
        <dbReference type="ChEBI" id="CHEBI:29105"/>
        <note>catalytic</note>
    </ligand>
</feature>
<dbReference type="InterPro" id="IPR050765">
    <property type="entry name" value="Riboflavin_Biosynth_HTPR"/>
</dbReference>
<keyword evidence="10 12" id="KW-0560">Oxidoreductase</keyword>
<feature type="binding site" evidence="14">
    <location>
        <position position="170"/>
    </location>
    <ligand>
        <name>NADP(+)</name>
        <dbReference type="ChEBI" id="CHEBI:58349"/>
    </ligand>
</feature>
<dbReference type="CDD" id="cd01284">
    <property type="entry name" value="Riboflavin_deaminase-reductase"/>
    <property type="match status" value="1"/>
</dbReference>
<comment type="catalytic activity">
    <reaction evidence="12">
        <text>2,5-diamino-6-hydroxy-4-(5-phosphoribosylamino)-pyrimidine + H2O + H(+) = 5-amino-6-(5-phospho-D-ribosylamino)uracil + NH4(+)</text>
        <dbReference type="Rhea" id="RHEA:21868"/>
        <dbReference type="ChEBI" id="CHEBI:15377"/>
        <dbReference type="ChEBI" id="CHEBI:15378"/>
        <dbReference type="ChEBI" id="CHEBI:28938"/>
        <dbReference type="ChEBI" id="CHEBI:58453"/>
        <dbReference type="ChEBI" id="CHEBI:58614"/>
        <dbReference type="EC" id="3.5.4.26"/>
    </reaction>
</comment>
<proteinExistence type="inferred from homology"/>
<evidence type="ECO:0000256" key="6">
    <source>
        <dbReference type="ARBA" id="ARBA00022619"/>
    </source>
</evidence>
<dbReference type="AlphaFoldDB" id="A0A839AD84"/>
<reference evidence="17 18" key="1">
    <citation type="submission" date="2020-07" db="EMBL/GenBank/DDBJ databases">
        <title>Stappia sp., F7233, whole genome shotgun sequencing project.</title>
        <authorList>
            <person name="Jiang S."/>
            <person name="Liu Z.W."/>
            <person name="Du Z.J."/>
        </authorList>
    </citation>
    <scope>NUCLEOTIDE SEQUENCE [LARGE SCALE GENOMIC DNA]</scope>
    <source>
        <strain evidence="17 18">F7233</strain>
    </source>
</reference>
<evidence type="ECO:0000256" key="9">
    <source>
        <dbReference type="ARBA" id="ARBA00022857"/>
    </source>
</evidence>
<evidence type="ECO:0000256" key="11">
    <source>
        <dbReference type="ARBA" id="ARBA00023268"/>
    </source>
</evidence>
<evidence type="ECO:0000256" key="14">
    <source>
        <dbReference type="PIRSR" id="PIRSR006769-2"/>
    </source>
</evidence>
<keyword evidence="7 12" id="KW-0479">Metal-binding</keyword>
<dbReference type="PROSITE" id="PS51747">
    <property type="entry name" value="CYT_DCMP_DEAMINASES_2"/>
    <property type="match status" value="1"/>
</dbReference>
<evidence type="ECO:0000256" key="1">
    <source>
        <dbReference type="ARBA" id="ARBA00002151"/>
    </source>
</evidence>
<dbReference type="GO" id="GO:0008835">
    <property type="term" value="F:diaminohydroxyphosphoribosylaminopyrimidine deaminase activity"/>
    <property type="evidence" value="ECO:0007669"/>
    <property type="project" value="UniProtKB-EC"/>
</dbReference>
<dbReference type="EC" id="3.5.4.26" evidence="12"/>
<feature type="binding site" evidence="15">
    <location>
        <position position="66"/>
    </location>
    <ligand>
        <name>Zn(2+)</name>
        <dbReference type="ChEBI" id="CHEBI:29105"/>
        <note>catalytic</note>
    </ligand>
</feature>
<feature type="binding site" evidence="14">
    <location>
        <position position="212"/>
    </location>
    <ligand>
        <name>NADP(+)</name>
        <dbReference type="ChEBI" id="CHEBI:58349"/>
    </ligand>
</feature>
<feature type="domain" description="CMP/dCMP-type deaminase" evidence="16">
    <location>
        <begin position="13"/>
        <end position="139"/>
    </location>
</feature>
<evidence type="ECO:0000256" key="10">
    <source>
        <dbReference type="ARBA" id="ARBA00023002"/>
    </source>
</evidence>
<dbReference type="SUPFAM" id="SSF53927">
    <property type="entry name" value="Cytidine deaminase-like"/>
    <property type="match status" value="1"/>
</dbReference>
<evidence type="ECO:0000256" key="8">
    <source>
        <dbReference type="ARBA" id="ARBA00022833"/>
    </source>
</evidence>
<keyword evidence="8 12" id="KW-0862">Zinc</keyword>
<dbReference type="PIRSF" id="PIRSF006769">
    <property type="entry name" value="RibD"/>
    <property type="match status" value="1"/>
</dbReference>
<feature type="binding site" evidence="14">
    <location>
        <position position="220"/>
    </location>
    <ligand>
        <name>substrate</name>
    </ligand>
</feature>
<dbReference type="PROSITE" id="PS00903">
    <property type="entry name" value="CYT_DCMP_DEAMINASES_1"/>
    <property type="match status" value="1"/>
</dbReference>
<dbReference type="InterPro" id="IPR004794">
    <property type="entry name" value="Eubact_RibD"/>
</dbReference>
<dbReference type="GO" id="GO:0008703">
    <property type="term" value="F:5-amino-6-(5-phosphoribosylamino)uracil reductase activity"/>
    <property type="evidence" value="ECO:0007669"/>
    <property type="project" value="UniProtKB-EC"/>
</dbReference>
<protein>
    <recommendedName>
        <fullName evidence="12">Riboflavin biosynthesis protein RibD</fullName>
    </recommendedName>
    <domain>
        <recommendedName>
            <fullName evidence="12">Diaminohydroxyphosphoribosylaminopyrimidine deaminase</fullName>
            <shortName evidence="12">DRAP deaminase</shortName>
            <ecNumber evidence="12">3.5.4.26</ecNumber>
        </recommendedName>
        <alternativeName>
            <fullName evidence="12">Riboflavin-specific deaminase</fullName>
        </alternativeName>
    </domain>
    <domain>
        <recommendedName>
            <fullName evidence="12">5-amino-6-(5-phosphoribosylamino)uracil reductase</fullName>
            <ecNumber evidence="12">1.1.1.193</ecNumber>
        </recommendedName>
        <alternativeName>
            <fullName evidence="12">HTP reductase</fullName>
        </alternativeName>
    </domain>
</protein>
<organism evidence="17 18">
    <name type="scientific">Stappia albiluteola</name>
    <dbReference type="NCBI Taxonomy" id="2758565"/>
    <lineage>
        <taxon>Bacteria</taxon>
        <taxon>Pseudomonadati</taxon>
        <taxon>Pseudomonadota</taxon>
        <taxon>Alphaproteobacteria</taxon>
        <taxon>Hyphomicrobiales</taxon>
        <taxon>Stappiaceae</taxon>
        <taxon>Stappia</taxon>
    </lineage>
</organism>
<evidence type="ECO:0000256" key="5">
    <source>
        <dbReference type="ARBA" id="ARBA00007417"/>
    </source>
</evidence>